<gene>
    <name evidence="1" type="ORF">TrRE_jg2607</name>
</gene>
<evidence type="ECO:0000313" key="2">
    <source>
        <dbReference type="Proteomes" id="UP001165082"/>
    </source>
</evidence>
<comment type="caution">
    <text evidence="1">The sequence shown here is derived from an EMBL/GenBank/DDBJ whole genome shotgun (WGS) entry which is preliminary data.</text>
</comment>
<sequence>MISLCLDGRVIINHGPGGCSMIRGGPKKDGMVSGSFDNSSSCDIAS</sequence>
<organism evidence="1 2">
    <name type="scientific">Triparma retinervis</name>
    <dbReference type="NCBI Taxonomy" id="2557542"/>
    <lineage>
        <taxon>Eukaryota</taxon>
        <taxon>Sar</taxon>
        <taxon>Stramenopiles</taxon>
        <taxon>Ochrophyta</taxon>
        <taxon>Bolidophyceae</taxon>
        <taxon>Parmales</taxon>
        <taxon>Triparmaceae</taxon>
        <taxon>Triparma</taxon>
    </lineage>
</organism>
<reference evidence="1" key="1">
    <citation type="submission" date="2022-07" db="EMBL/GenBank/DDBJ databases">
        <title>Genome analysis of Parmales, a sister group of diatoms, reveals the evolutionary specialization of diatoms from phago-mixotrophs to photoautotrophs.</title>
        <authorList>
            <person name="Ban H."/>
            <person name="Sato S."/>
            <person name="Yoshikawa S."/>
            <person name="Kazumasa Y."/>
            <person name="Nakamura Y."/>
            <person name="Ichinomiya M."/>
            <person name="Saitoh K."/>
            <person name="Sato N."/>
            <person name="Blanc-Mathieu R."/>
            <person name="Endo H."/>
            <person name="Kuwata A."/>
            <person name="Ogata H."/>
        </authorList>
    </citation>
    <scope>NUCLEOTIDE SEQUENCE</scope>
</reference>
<dbReference type="Proteomes" id="UP001165082">
    <property type="component" value="Unassembled WGS sequence"/>
</dbReference>
<dbReference type="AlphaFoldDB" id="A0A9W7DVX7"/>
<name>A0A9W7DVX7_9STRA</name>
<accession>A0A9W7DVX7</accession>
<feature type="non-terminal residue" evidence="1">
    <location>
        <position position="46"/>
    </location>
</feature>
<keyword evidence="2" id="KW-1185">Reference proteome</keyword>
<evidence type="ECO:0000313" key="1">
    <source>
        <dbReference type="EMBL" id="GMH58354.1"/>
    </source>
</evidence>
<protein>
    <submittedName>
        <fullName evidence="1">Uncharacterized protein</fullName>
    </submittedName>
</protein>
<proteinExistence type="predicted"/>
<dbReference type="EMBL" id="BRXZ01004991">
    <property type="protein sequence ID" value="GMH58354.1"/>
    <property type="molecule type" value="Genomic_DNA"/>
</dbReference>